<reference evidence="3" key="2">
    <citation type="submission" date="2025-08" db="UniProtKB">
        <authorList>
            <consortium name="RefSeq"/>
        </authorList>
    </citation>
    <scope>IDENTIFICATION</scope>
    <source>
        <tissue evidence="3">Lung</tissue>
    </source>
</reference>
<accession>A0A6J3E3D3</accession>
<keyword evidence="2" id="KW-1185">Reference proteome</keyword>
<dbReference type="PANTHER" id="PTHR47236:SF5">
    <property type="entry name" value="GENE, 32742-RELATED"/>
    <property type="match status" value="1"/>
</dbReference>
<reference evidence="2" key="1">
    <citation type="submission" date="2024-06" db="UniProtKB">
        <authorList>
            <consortium name="RefSeq"/>
        </authorList>
    </citation>
    <scope>NUCLEOTIDE SEQUENCE [LARGE SCALE GENOMIC DNA]</scope>
</reference>
<sequence length="250" mass="28078">MQQGYQSSSDGGRHCVKRTYDICRDAASRNQEGQCLTKKEWAHYCSEKVCAVPRDYQGYDKVLGLCICQAEDLESVCNSQCRRQQRETLRVACTKKNPQLIITYRNGSKVAVVLEELGTVLLGPYFPLKDVCTSEQSKYSHPAYIVKTSGKGFLGAYNPDPHLFHNFIMLNKASSLQRNWPSSATAPGNSSQKESRSPMEQSLKPSTSTSKIIFTGILNPTTCINANVTIMFIVSKEHYPVYDVTKRKRD</sequence>
<gene>
    <name evidence="3" type="primary">LOC116497794</name>
</gene>
<organism evidence="2 3">
    <name type="scientific">Aythya fuligula</name>
    <name type="common">Tufted duck</name>
    <name type="synonym">Anas fuligula</name>
    <dbReference type="NCBI Taxonomy" id="219594"/>
    <lineage>
        <taxon>Eukaryota</taxon>
        <taxon>Metazoa</taxon>
        <taxon>Chordata</taxon>
        <taxon>Craniata</taxon>
        <taxon>Vertebrata</taxon>
        <taxon>Euteleostomi</taxon>
        <taxon>Archelosauria</taxon>
        <taxon>Archosauria</taxon>
        <taxon>Dinosauria</taxon>
        <taxon>Saurischia</taxon>
        <taxon>Theropoda</taxon>
        <taxon>Coelurosauria</taxon>
        <taxon>Aves</taxon>
        <taxon>Neognathae</taxon>
        <taxon>Galloanserae</taxon>
        <taxon>Anseriformes</taxon>
        <taxon>Anatidae</taxon>
        <taxon>Aythyinae</taxon>
        <taxon>Aythya</taxon>
    </lineage>
</organism>
<dbReference type="RefSeq" id="XP_032057619.1">
    <property type="nucleotide sequence ID" value="XM_032201728.1"/>
</dbReference>
<dbReference type="KEGG" id="aful:116497794"/>
<dbReference type="AlphaFoldDB" id="A0A6J3E3D3"/>
<evidence type="ECO:0000256" key="1">
    <source>
        <dbReference type="SAM" id="MobiDB-lite"/>
    </source>
</evidence>
<evidence type="ECO:0000313" key="2">
    <source>
        <dbReference type="Proteomes" id="UP000504639"/>
    </source>
</evidence>
<name>A0A6J3E3D3_AYTFU</name>
<dbReference type="Proteomes" id="UP000504639">
    <property type="component" value="Chromosome 22"/>
</dbReference>
<proteinExistence type="predicted"/>
<dbReference type="InParanoid" id="A0A6J3E3D3"/>
<protein>
    <submittedName>
        <fullName evidence="3">Uncharacterized protein LOC116497794</fullName>
    </submittedName>
</protein>
<evidence type="ECO:0000313" key="3">
    <source>
        <dbReference type="RefSeq" id="XP_032057619.1"/>
    </source>
</evidence>
<dbReference type="PANTHER" id="PTHR47236">
    <property type="entry name" value="GENE, 32742-RELATED-RELATED"/>
    <property type="match status" value="1"/>
</dbReference>
<dbReference type="GeneID" id="116497794"/>
<feature type="region of interest" description="Disordered" evidence="1">
    <location>
        <begin position="179"/>
        <end position="207"/>
    </location>
</feature>